<sequence>MNVIWQKVLMPGDRWSGNICKERLIRFTAEGDGANLGMLLYNVRNLSEHYNAPDTLKAQHTFYLKKGHAIISDCGRAMASIVEDDLGWHDSIAGCTTRKMTDEKYGFTSYQKQGNDYLKAGQENFINELIKNGMSKKDLMPPVNFFSKVEADETGNLSFCKNHCKKGAAVAIRTEMDVYIVLSNTPNPMDEAVNYPSVPVRIEVLPAARADELDFCVNYSEYTKRAFENTWEYDLLLGI</sequence>
<keyword evidence="3" id="KW-1185">Reference proteome</keyword>
<dbReference type="OrthoDB" id="9772660at2"/>
<proteinExistence type="predicted"/>
<dbReference type="STRING" id="48256.CLHUN_12750"/>
<dbReference type="EMBL" id="MZGX01000006">
    <property type="protein sequence ID" value="OPX45043.1"/>
    <property type="molecule type" value="Genomic_DNA"/>
</dbReference>
<accession>A0A1V4SMM0</accession>
<dbReference type="InterPro" id="IPR017792">
    <property type="entry name" value="UAAP1"/>
</dbReference>
<protein>
    <recommendedName>
        <fullName evidence="1">DUF1989 domain-containing protein</fullName>
    </recommendedName>
</protein>
<evidence type="ECO:0000313" key="3">
    <source>
        <dbReference type="Proteomes" id="UP000191554"/>
    </source>
</evidence>
<evidence type="ECO:0000313" key="2">
    <source>
        <dbReference type="EMBL" id="OPX45043.1"/>
    </source>
</evidence>
<dbReference type="RefSeq" id="WP_080063720.1">
    <property type="nucleotide sequence ID" value="NZ_MZGX01000006.1"/>
</dbReference>
<dbReference type="NCBIfam" id="TIGR03425">
    <property type="entry name" value="urea_degr_2"/>
    <property type="match status" value="1"/>
</dbReference>
<gene>
    <name evidence="2" type="ORF">CLHUN_12750</name>
</gene>
<dbReference type="InterPro" id="IPR018959">
    <property type="entry name" value="DUF1989"/>
</dbReference>
<dbReference type="Pfam" id="PF09347">
    <property type="entry name" value="DUF1989"/>
    <property type="match status" value="1"/>
</dbReference>
<evidence type="ECO:0000259" key="1">
    <source>
        <dbReference type="Pfam" id="PF09347"/>
    </source>
</evidence>
<comment type="caution">
    <text evidence="2">The sequence shown here is derived from an EMBL/GenBank/DDBJ whole genome shotgun (WGS) entry which is preliminary data.</text>
</comment>
<dbReference type="PANTHER" id="PTHR31527">
    <property type="entry name" value="RE64534P"/>
    <property type="match status" value="1"/>
</dbReference>
<dbReference type="PANTHER" id="PTHR31527:SF0">
    <property type="entry name" value="RE64534P"/>
    <property type="match status" value="1"/>
</dbReference>
<reference evidence="2 3" key="1">
    <citation type="submission" date="2017-03" db="EMBL/GenBank/DDBJ databases">
        <title>Genome sequence of Clostridium hungatei DSM 14427.</title>
        <authorList>
            <person name="Poehlein A."/>
            <person name="Daniel R."/>
        </authorList>
    </citation>
    <scope>NUCLEOTIDE SEQUENCE [LARGE SCALE GENOMIC DNA]</scope>
    <source>
        <strain evidence="2 3">DSM 14427</strain>
    </source>
</reference>
<dbReference type="Proteomes" id="UP000191554">
    <property type="component" value="Unassembled WGS sequence"/>
</dbReference>
<organism evidence="2 3">
    <name type="scientific">Ruminiclostridium hungatei</name>
    <name type="common">Clostridium hungatei</name>
    <dbReference type="NCBI Taxonomy" id="48256"/>
    <lineage>
        <taxon>Bacteria</taxon>
        <taxon>Bacillati</taxon>
        <taxon>Bacillota</taxon>
        <taxon>Clostridia</taxon>
        <taxon>Eubacteriales</taxon>
        <taxon>Oscillospiraceae</taxon>
        <taxon>Ruminiclostridium</taxon>
    </lineage>
</organism>
<name>A0A1V4SMM0_RUMHU</name>
<dbReference type="AlphaFoldDB" id="A0A1V4SMM0"/>
<feature type="domain" description="DUF1989" evidence="1">
    <location>
        <begin position="9"/>
        <end position="178"/>
    </location>
</feature>